<evidence type="ECO:0000256" key="3">
    <source>
        <dbReference type="ARBA" id="ARBA00023002"/>
    </source>
</evidence>
<dbReference type="Gene3D" id="3.20.20.100">
    <property type="entry name" value="NADP-dependent oxidoreductase domain"/>
    <property type="match status" value="1"/>
</dbReference>
<evidence type="ECO:0000256" key="1">
    <source>
        <dbReference type="ARBA" id="ARBA00007905"/>
    </source>
</evidence>
<evidence type="ECO:0000259" key="7">
    <source>
        <dbReference type="Pfam" id="PF00248"/>
    </source>
</evidence>
<dbReference type="PRINTS" id="PR00069">
    <property type="entry name" value="ALDKETRDTASE"/>
</dbReference>
<evidence type="ECO:0000256" key="6">
    <source>
        <dbReference type="PIRSR" id="PIRSR000097-3"/>
    </source>
</evidence>
<dbReference type="InterPro" id="IPR036812">
    <property type="entry name" value="NAD(P)_OxRdtase_dom_sf"/>
</dbReference>
<dbReference type="AlphaFoldDB" id="A0AAD9KBB4"/>
<dbReference type="SUPFAM" id="SSF51430">
    <property type="entry name" value="NAD(P)-linked oxidoreductase"/>
    <property type="match status" value="1"/>
</dbReference>
<gene>
    <name evidence="8" type="ORF">NP493_1271g00001</name>
</gene>
<dbReference type="EMBL" id="JAODUO010001270">
    <property type="protein sequence ID" value="KAK2167520.1"/>
    <property type="molecule type" value="Genomic_DNA"/>
</dbReference>
<evidence type="ECO:0000256" key="4">
    <source>
        <dbReference type="PIRSR" id="PIRSR000097-1"/>
    </source>
</evidence>
<dbReference type="GO" id="GO:0016616">
    <property type="term" value="F:oxidoreductase activity, acting on the CH-OH group of donors, NAD or NADP as acceptor"/>
    <property type="evidence" value="ECO:0007669"/>
    <property type="project" value="UniProtKB-ARBA"/>
</dbReference>
<organism evidence="8 9">
    <name type="scientific">Ridgeia piscesae</name>
    <name type="common">Tubeworm</name>
    <dbReference type="NCBI Taxonomy" id="27915"/>
    <lineage>
        <taxon>Eukaryota</taxon>
        <taxon>Metazoa</taxon>
        <taxon>Spiralia</taxon>
        <taxon>Lophotrochozoa</taxon>
        <taxon>Annelida</taxon>
        <taxon>Polychaeta</taxon>
        <taxon>Sedentaria</taxon>
        <taxon>Canalipalpata</taxon>
        <taxon>Sabellida</taxon>
        <taxon>Siboglinidae</taxon>
        <taxon>Ridgeia</taxon>
    </lineage>
</organism>
<comment type="similarity">
    <text evidence="1">Belongs to the aldo/keto reductase family.</text>
</comment>
<proteinExistence type="inferred from homology"/>
<name>A0AAD9KBB4_RIDPI</name>
<keyword evidence="2" id="KW-0521">NADP</keyword>
<protein>
    <recommendedName>
        <fullName evidence="7">NADP-dependent oxidoreductase domain-containing protein</fullName>
    </recommendedName>
</protein>
<evidence type="ECO:0000256" key="5">
    <source>
        <dbReference type="PIRSR" id="PIRSR000097-2"/>
    </source>
</evidence>
<dbReference type="PANTHER" id="PTHR43827:SF3">
    <property type="entry name" value="NADP-DEPENDENT OXIDOREDUCTASE DOMAIN-CONTAINING PROTEIN"/>
    <property type="match status" value="1"/>
</dbReference>
<dbReference type="FunFam" id="3.20.20.100:FF:000002">
    <property type="entry name" value="2,5-diketo-D-gluconic acid reductase A"/>
    <property type="match status" value="1"/>
</dbReference>
<feature type="active site" description="Proton donor" evidence="4">
    <location>
        <position position="11"/>
    </location>
</feature>
<comment type="caution">
    <text evidence="8">The sequence shown here is derived from an EMBL/GenBank/DDBJ whole genome shotgun (WGS) entry which is preliminary data.</text>
</comment>
<dbReference type="CDD" id="cd19136">
    <property type="entry name" value="AKR_DrGR-like"/>
    <property type="match status" value="1"/>
</dbReference>
<sequence length="249" mass="28481">MPLMGYTAEVYRNEADIASALETLLPKYNLQRKDIFLTSKLGPKSQGREACRKACERSLQNLKVDYLDLYLIHWPGSQGRKPEDSQNAVLRKETWLELEKLQKEGKLRAIGVSNYTATHLRELLSCCSVRPSVLQVECHPYLVQRQLVDLCRQEGVHFQAYSSLGSDGNKVLEDMTVKQIAAKCQRSPSQILLRWATQQGIGVIPRSTKPTHIRENFQVFDFSLDPSDVDKMNLLDRSEHFCWDPVKVC</sequence>
<reference evidence="8" key="1">
    <citation type="journal article" date="2023" name="Mol. Biol. Evol.">
        <title>Third-Generation Sequencing Reveals the Adaptive Role of the Epigenome in Three Deep-Sea Polychaetes.</title>
        <authorList>
            <person name="Perez M."/>
            <person name="Aroh O."/>
            <person name="Sun Y."/>
            <person name="Lan Y."/>
            <person name="Juniper S.K."/>
            <person name="Young C.R."/>
            <person name="Angers B."/>
            <person name="Qian P.Y."/>
        </authorList>
    </citation>
    <scope>NUCLEOTIDE SEQUENCE</scope>
    <source>
        <strain evidence="8">R07B-5</strain>
    </source>
</reference>
<dbReference type="InterPro" id="IPR023210">
    <property type="entry name" value="NADP_OxRdtase_dom"/>
</dbReference>
<dbReference type="Proteomes" id="UP001209878">
    <property type="component" value="Unassembled WGS sequence"/>
</dbReference>
<dbReference type="InterPro" id="IPR020471">
    <property type="entry name" value="AKR"/>
</dbReference>
<dbReference type="PIRSF" id="PIRSF000097">
    <property type="entry name" value="AKR"/>
    <property type="match status" value="1"/>
</dbReference>
<accession>A0AAD9KBB4</accession>
<keyword evidence="9" id="KW-1185">Reference proteome</keyword>
<evidence type="ECO:0000256" key="2">
    <source>
        <dbReference type="ARBA" id="ARBA00022857"/>
    </source>
</evidence>
<dbReference type="Pfam" id="PF00248">
    <property type="entry name" value="Aldo_ket_red"/>
    <property type="match status" value="1"/>
</dbReference>
<evidence type="ECO:0000313" key="9">
    <source>
        <dbReference type="Proteomes" id="UP001209878"/>
    </source>
</evidence>
<feature type="binding site" evidence="5">
    <location>
        <position position="73"/>
    </location>
    <ligand>
        <name>substrate</name>
    </ligand>
</feature>
<feature type="site" description="Lowers pKa of active site Tyr" evidence="6">
    <location>
        <position position="40"/>
    </location>
</feature>
<evidence type="ECO:0000313" key="8">
    <source>
        <dbReference type="EMBL" id="KAK2167520.1"/>
    </source>
</evidence>
<dbReference type="PANTHER" id="PTHR43827">
    <property type="entry name" value="2,5-DIKETO-D-GLUCONIC ACID REDUCTASE"/>
    <property type="match status" value="1"/>
</dbReference>
<feature type="domain" description="NADP-dependent oxidoreductase" evidence="7">
    <location>
        <begin position="7"/>
        <end position="233"/>
    </location>
</feature>
<keyword evidence="3" id="KW-0560">Oxidoreductase</keyword>